<proteinExistence type="predicted"/>
<dbReference type="EMBL" id="CP002761">
    <property type="protein sequence ID" value="AEL19575.1"/>
    <property type="molecule type" value="Genomic_DNA"/>
</dbReference>
<keyword evidence="2" id="KW-1185">Reference proteome</keyword>
<name>G0APE9_BORBD</name>
<dbReference type="RefSeq" id="WP_014023210.1">
    <property type="nucleotide sequence ID" value="NC_015919.1"/>
</dbReference>
<protein>
    <submittedName>
        <fullName evidence="1">Uncharacterized protein</fullName>
    </submittedName>
</protein>
<accession>G0APE9</accession>
<dbReference type="KEGG" id="bbs:BbiDN127_A0024"/>
<dbReference type="HOGENOM" id="CLU_2822546_0_0_12"/>
<reference key="1">
    <citation type="submission" date="2011-06" db="EMBL/GenBank/DDBJ databases">
        <authorList>
            <person name="Mongodin E.F."/>
            <person name="Casjens S.R."/>
            <person name="Fraser-Liggett C.M."/>
            <person name="Qiu W.-G."/>
            <person name="Dunn J.J."/>
            <person name="Luft B.J."/>
            <person name="Schutzer S.E."/>
        </authorList>
    </citation>
    <scope>NUCLEOTIDE SEQUENCE</scope>
    <source>
        <strain>DN127</strain>
    </source>
</reference>
<keyword evidence="1" id="KW-0614">Plasmid</keyword>
<dbReference type="Proteomes" id="UP000001634">
    <property type="component" value="Plasmid lp54"/>
</dbReference>
<evidence type="ECO:0000313" key="2">
    <source>
        <dbReference type="Proteomes" id="UP000001634"/>
    </source>
</evidence>
<dbReference type="AlphaFoldDB" id="G0APE9"/>
<gene>
    <name evidence="1" type="ordered locus">BbiDN127_A0024</name>
</gene>
<organism evidence="1 2">
    <name type="scientific">Borrelia bissettiae (strain DSM 17990 / CIP 109136 / DN127)</name>
    <name type="common">Borreliella bissettiae</name>
    <dbReference type="NCBI Taxonomy" id="521010"/>
    <lineage>
        <taxon>Bacteria</taxon>
        <taxon>Pseudomonadati</taxon>
        <taxon>Spirochaetota</taxon>
        <taxon>Spirochaetia</taxon>
        <taxon>Spirochaetales</taxon>
        <taxon>Borreliaceae</taxon>
        <taxon>Borreliella</taxon>
    </lineage>
</organism>
<sequence>MDGGTFAGEQKLKIRKIVANKQNKRLKRSIETAGNNTATESLLGIIIKGKNKIVSGADKTEQFLRG</sequence>
<reference evidence="1 2" key="2">
    <citation type="journal article" date="2012" name="J. Bacteriol.">
        <title>Whole-Genome Sequences of Borrelia bissettii, Borrelia valaisiana, and Borrelia spielmanii.</title>
        <authorList>
            <person name="Schutzer S.E."/>
            <person name="Fraser-Liggett C.M."/>
            <person name="Qiu W.G."/>
            <person name="Kraiczy P."/>
            <person name="Mongodin E.F."/>
            <person name="Dunn J.J."/>
            <person name="Luft B.J."/>
            <person name="Casjens S.R."/>
        </authorList>
    </citation>
    <scope>NUCLEOTIDE SEQUENCE [LARGE SCALE GENOMIC DNA]</scope>
    <source>
        <strain evidence="1 2">DN127</strain>
    </source>
</reference>
<geneLocation type="plasmid" evidence="1 2">
    <name>lp54</name>
</geneLocation>
<evidence type="ECO:0000313" key="1">
    <source>
        <dbReference type="EMBL" id="AEL19575.1"/>
    </source>
</evidence>